<protein>
    <submittedName>
        <fullName evidence="1">Uncharacterized protein</fullName>
    </submittedName>
</protein>
<name>D5JFA0_9CAUD</name>
<evidence type="ECO:0000313" key="2">
    <source>
        <dbReference type="Proteomes" id="UP000002373"/>
    </source>
</evidence>
<gene>
    <name evidence="1" type="ORF">KP15_52</name>
</gene>
<organism evidence="1 2">
    <name type="scientific">Klebsiella phage KP15</name>
    <dbReference type="NCBI Taxonomy" id="707757"/>
    <lineage>
        <taxon>Viruses</taxon>
        <taxon>Duplodnaviria</taxon>
        <taxon>Heunggongvirae</taxon>
        <taxon>Uroviricota</taxon>
        <taxon>Caudoviricetes</taxon>
        <taxon>Pantevenvirales</taxon>
        <taxon>Straboviridae</taxon>
        <taxon>Slopekvirus</taxon>
        <taxon>Slopekvirus kp15</taxon>
    </lineage>
</organism>
<dbReference type="EMBL" id="GU295964">
    <property type="protein sequence ID" value="ADE34884.1"/>
    <property type="molecule type" value="Genomic_DNA"/>
</dbReference>
<accession>D5JFA0</accession>
<evidence type="ECO:0000313" key="1">
    <source>
        <dbReference type="EMBL" id="ADE34884.1"/>
    </source>
</evidence>
<dbReference type="KEGG" id="vg:8997284"/>
<proteinExistence type="predicted"/>
<reference evidence="1 2" key="1">
    <citation type="submission" date="2010-10" db="EMBL/GenBank/DDBJ databases">
        <title>Genomic sequence and analysis of Klebsiella sp. KP15 bacteriophage.</title>
        <authorList>
            <person name="Drulis-Kawa Z."/>
            <person name="Maciaszczyk-Dziubinska E."/>
            <person name="Bocer T."/>
        </authorList>
    </citation>
    <scope>NUCLEOTIDE SEQUENCE [LARGE SCALE GENOMIC DNA]</scope>
</reference>
<dbReference type="Proteomes" id="UP000002373">
    <property type="component" value="Segment"/>
</dbReference>
<dbReference type="RefSeq" id="YP_003579928.1">
    <property type="nucleotide sequence ID" value="NC_014036.1"/>
</dbReference>
<keyword evidence="2" id="KW-1185">Reference proteome</keyword>
<dbReference type="GeneID" id="8997284"/>
<sequence>MGTVNAVPFLFEENIMSCPTWLRLENLKEGTQKRIYINLGWVPPTDFQMAEILINAVKEVSDTYEWERLYFPLIGLYMTRNKFEEMKLAVIRATIINSQQRFTLKNAWSSE</sequence>